<evidence type="ECO:0000313" key="3">
    <source>
        <dbReference type="Proteomes" id="UP000494119"/>
    </source>
</evidence>
<protein>
    <submittedName>
        <fullName evidence="2">Uncharacterized protein</fullName>
    </submittedName>
</protein>
<gene>
    <name evidence="2" type="ORF">LMG28688_07270</name>
</gene>
<evidence type="ECO:0000256" key="1">
    <source>
        <dbReference type="SAM" id="MobiDB-lite"/>
    </source>
</evidence>
<reference evidence="2 3" key="1">
    <citation type="submission" date="2020-04" db="EMBL/GenBank/DDBJ databases">
        <authorList>
            <person name="De Canck E."/>
        </authorList>
    </citation>
    <scope>NUCLEOTIDE SEQUENCE [LARGE SCALE GENOMIC DNA]</scope>
    <source>
        <strain evidence="2 3">LMG 28688</strain>
    </source>
</reference>
<dbReference type="Proteomes" id="UP000494119">
    <property type="component" value="Unassembled WGS sequence"/>
</dbReference>
<evidence type="ECO:0000313" key="2">
    <source>
        <dbReference type="EMBL" id="CAB3810570.1"/>
    </source>
</evidence>
<organism evidence="2 3">
    <name type="scientific">Paraburkholderia caffeinitolerans</name>
    <dbReference type="NCBI Taxonomy" id="1723730"/>
    <lineage>
        <taxon>Bacteria</taxon>
        <taxon>Pseudomonadati</taxon>
        <taxon>Pseudomonadota</taxon>
        <taxon>Betaproteobacteria</taxon>
        <taxon>Burkholderiales</taxon>
        <taxon>Burkholderiaceae</taxon>
        <taxon>Paraburkholderia</taxon>
    </lineage>
</organism>
<dbReference type="AlphaFoldDB" id="A0A6J5H4T3"/>
<name>A0A6J5H4T3_9BURK</name>
<feature type="compositionally biased region" description="Low complexity" evidence="1">
    <location>
        <begin position="26"/>
        <end position="40"/>
    </location>
</feature>
<accession>A0A6J5H4T3</accession>
<sequence>MNSVTLRVPTSSQKRLKLPRSSGIVTANTASRASPTSARSATKRMRSKFMFAPEVTATSVWPVMPSRSAYCFAPATASAPAGSSTLRVSWKTSLMAAHSASVSTVSTSSRYCWHSRKVSSPTSLTAVPSENRPTSLNSTRLPAFTDCAIAHESSVCTPITRISGRTAFT</sequence>
<dbReference type="EMBL" id="CADIKL010000105">
    <property type="protein sequence ID" value="CAB3810570.1"/>
    <property type="molecule type" value="Genomic_DNA"/>
</dbReference>
<feature type="region of interest" description="Disordered" evidence="1">
    <location>
        <begin position="1"/>
        <end position="41"/>
    </location>
</feature>
<keyword evidence="3" id="KW-1185">Reference proteome</keyword>
<proteinExistence type="predicted"/>
<feature type="compositionally biased region" description="Polar residues" evidence="1">
    <location>
        <begin position="1"/>
        <end position="13"/>
    </location>
</feature>